<comment type="similarity">
    <text evidence="1">Belongs to the FAH family.</text>
</comment>
<comment type="caution">
    <text evidence="4">The sequence shown here is derived from an EMBL/GenBank/DDBJ whole genome shotgun (WGS) entry which is preliminary data.</text>
</comment>
<dbReference type="PANTHER" id="PTHR11820">
    <property type="entry name" value="ACYLPYRUVASE"/>
    <property type="match status" value="1"/>
</dbReference>
<dbReference type="InterPro" id="IPR036663">
    <property type="entry name" value="Fumarylacetoacetase_C_sf"/>
</dbReference>
<dbReference type="GO" id="GO:0046872">
    <property type="term" value="F:metal ion binding"/>
    <property type="evidence" value="ECO:0007669"/>
    <property type="project" value="UniProtKB-KW"/>
</dbReference>
<reference evidence="4" key="1">
    <citation type="submission" date="2023-07" db="EMBL/GenBank/DDBJ databases">
        <title>Black Yeasts Isolated from many extreme environments.</title>
        <authorList>
            <person name="Coleine C."/>
            <person name="Stajich J.E."/>
            <person name="Selbmann L."/>
        </authorList>
    </citation>
    <scope>NUCLEOTIDE SEQUENCE</scope>
    <source>
        <strain evidence="4">CCFEE 5485</strain>
    </source>
</reference>
<keyword evidence="2" id="KW-0479">Metal-binding</keyword>
<dbReference type="Pfam" id="PF01557">
    <property type="entry name" value="FAA_hydrolase"/>
    <property type="match status" value="1"/>
</dbReference>
<dbReference type="PANTHER" id="PTHR11820:SF112">
    <property type="entry name" value="FUMARYLACETOACETATE HYDROLASE FAMILY PROTEIN (AFU_ORTHOLOGUE AFUA_1G02370)-RELATED"/>
    <property type="match status" value="1"/>
</dbReference>
<name>A0AAE0WVA4_9PEZI</name>
<evidence type="ECO:0000256" key="2">
    <source>
        <dbReference type="ARBA" id="ARBA00022723"/>
    </source>
</evidence>
<gene>
    <name evidence="4" type="ORF">LTR78_001776</name>
</gene>
<evidence type="ECO:0000313" key="5">
    <source>
        <dbReference type="Proteomes" id="UP001274830"/>
    </source>
</evidence>
<keyword evidence="5" id="KW-1185">Reference proteome</keyword>
<accession>A0AAE0WVA4</accession>
<evidence type="ECO:0000256" key="1">
    <source>
        <dbReference type="ARBA" id="ARBA00010211"/>
    </source>
</evidence>
<dbReference type="GO" id="GO:0050163">
    <property type="term" value="F:oxaloacetate tautomerase activity"/>
    <property type="evidence" value="ECO:0007669"/>
    <property type="project" value="UniProtKB-ARBA"/>
</dbReference>
<sequence length="278" mass="30340">MKTVFNRLIRFQTSDGGILFGEAPENFDRIEGKDVVTYDGDELSNLTGSNKTARVVKVLSPLATTPIIYGIGLNYKNHLAETGLPTPKYPVYFSKPPDALAGPFEDIPIPPCVRKLDYEGELTFVIGRDCKDLEENHDPADYILGYMCGNDVSGREWQTQDAAGGQHHVAKSFDSFAPVGPILASCQVIPDAMNLQLETRVNGEVRQTTNTNDLLFSITDILVNLTRGKTVRKGTVVMTGTPGGVAAFMKPPAWVEDGGVVEVRIEGLGTLRNKHVFV</sequence>
<protein>
    <recommendedName>
        <fullName evidence="3">Fumarylacetoacetase-like C-terminal domain-containing protein</fullName>
    </recommendedName>
</protein>
<evidence type="ECO:0000259" key="3">
    <source>
        <dbReference type="Pfam" id="PF01557"/>
    </source>
</evidence>
<dbReference type="GO" id="GO:0006107">
    <property type="term" value="P:oxaloacetate metabolic process"/>
    <property type="evidence" value="ECO:0007669"/>
    <property type="project" value="UniProtKB-ARBA"/>
</dbReference>
<organism evidence="4 5">
    <name type="scientific">Recurvomyces mirabilis</name>
    <dbReference type="NCBI Taxonomy" id="574656"/>
    <lineage>
        <taxon>Eukaryota</taxon>
        <taxon>Fungi</taxon>
        <taxon>Dikarya</taxon>
        <taxon>Ascomycota</taxon>
        <taxon>Pezizomycotina</taxon>
        <taxon>Dothideomycetes</taxon>
        <taxon>Dothideomycetidae</taxon>
        <taxon>Mycosphaerellales</taxon>
        <taxon>Teratosphaeriaceae</taxon>
        <taxon>Recurvomyces</taxon>
    </lineage>
</organism>
<proteinExistence type="inferred from homology"/>
<dbReference type="FunFam" id="3.90.850.10:FF:000002">
    <property type="entry name" value="2-hydroxyhepta-2,4-diene-1,7-dioate isomerase"/>
    <property type="match status" value="1"/>
</dbReference>
<feature type="domain" description="Fumarylacetoacetase-like C-terminal" evidence="3">
    <location>
        <begin position="68"/>
        <end position="274"/>
    </location>
</feature>
<evidence type="ECO:0000313" key="4">
    <source>
        <dbReference type="EMBL" id="KAK3678479.1"/>
    </source>
</evidence>
<dbReference type="InterPro" id="IPR011234">
    <property type="entry name" value="Fumarylacetoacetase-like_C"/>
</dbReference>
<dbReference type="EMBL" id="JAUTXT010000004">
    <property type="protein sequence ID" value="KAK3678479.1"/>
    <property type="molecule type" value="Genomic_DNA"/>
</dbReference>
<dbReference type="SUPFAM" id="SSF56529">
    <property type="entry name" value="FAH"/>
    <property type="match status" value="1"/>
</dbReference>
<dbReference type="Gene3D" id="3.90.850.10">
    <property type="entry name" value="Fumarylacetoacetase-like, C-terminal domain"/>
    <property type="match status" value="1"/>
</dbReference>
<dbReference type="AlphaFoldDB" id="A0AAE0WVA4"/>
<dbReference type="Proteomes" id="UP001274830">
    <property type="component" value="Unassembled WGS sequence"/>
</dbReference>